<evidence type="ECO:0000256" key="7">
    <source>
        <dbReference type="ARBA" id="ARBA00023157"/>
    </source>
</evidence>
<keyword evidence="7" id="KW-1015">Disulfide bond</keyword>
<accession>A0ABT9E9B9</accession>
<comment type="caution">
    <text evidence="8">The sequence shown here is derived from an EMBL/GenBank/DDBJ whole genome shotgun (WGS) entry which is preliminary data.</text>
</comment>
<dbReference type="GO" id="GO:0016787">
    <property type="term" value="F:hydrolase activity"/>
    <property type="evidence" value="ECO:0007669"/>
    <property type="project" value="UniProtKB-KW"/>
</dbReference>
<dbReference type="Pfam" id="PF07519">
    <property type="entry name" value="Tannase"/>
    <property type="match status" value="1"/>
</dbReference>
<evidence type="ECO:0000256" key="5">
    <source>
        <dbReference type="ARBA" id="ARBA00022801"/>
    </source>
</evidence>
<dbReference type="Proteomes" id="UP001243009">
    <property type="component" value="Unassembled WGS sequence"/>
</dbReference>
<dbReference type="PANTHER" id="PTHR33938:SF15">
    <property type="entry name" value="FERULOYL ESTERASE B-RELATED"/>
    <property type="match status" value="1"/>
</dbReference>
<name>A0ABT9E9B9_9PROT</name>
<organism evidence="8 9">
    <name type="scientific">Paracraurococcus lichenis</name>
    <dbReference type="NCBI Taxonomy" id="3064888"/>
    <lineage>
        <taxon>Bacteria</taxon>
        <taxon>Pseudomonadati</taxon>
        <taxon>Pseudomonadota</taxon>
        <taxon>Alphaproteobacteria</taxon>
        <taxon>Acetobacterales</taxon>
        <taxon>Roseomonadaceae</taxon>
        <taxon>Paracraurococcus</taxon>
    </lineage>
</organism>
<proteinExistence type="inferred from homology"/>
<evidence type="ECO:0000313" key="8">
    <source>
        <dbReference type="EMBL" id="MDO9712694.1"/>
    </source>
</evidence>
<evidence type="ECO:0000256" key="6">
    <source>
        <dbReference type="ARBA" id="ARBA00022837"/>
    </source>
</evidence>
<keyword evidence="4" id="KW-0732">Signal</keyword>
<evidence type="ECO:0000313" key="9">
    <source>
        <dbReference type="Proteomes" id="UP001243009"/>
    </source>
</evidence>
<protein>
    <submittedName>
        <fullName evidence="8">Tannase/feruloyl esterase family alpha/beta hydrolase</fullName>
    </submittedName>
</protein>
<comment type="similarity">
    <text evidence="1">Belongs to the tannase family.</text>
</comment>
<reference evidence="8 9" key="1">
    <citation type="submission" date="2023-08" db="EMBL/GenBank/DDBJ databases">
        <title>The draft genome sequence of Paracraurococcus sp. LOR1-02.</title>
        <authorList>
            <person name="Kingkaew E."/>
            <person name="Tanasupawat S."/>
        </authorList>
    </citation>
    <scope>NUCLEOTIDE SEQUENCE [LARGE SCALE GENOMIC DNA]</scope>
    <source>
        <strain evidence="8 9">LOR1-02</strain>
    </source>
</reference>
<sequence length="547" mass="58174">MARSRTGRRWHAVQGSKSVKTLSLFWLGTALFALGMSRTAAATSCTDLAGLQLQDTTITTAAVVPAGSFTPTGATAPITNLPEFCRVAGVIAPTPDSSIGFEVWLPTGWNGRYLQSGNGGFAGAIPYTALGKGIARGYATAGTDDGHQAGGRDASWALGDPEKIIDFGYRSLHLTALRSKEVVAAFYQAAPRRSYFEGCSDGGRESLMEAQRYPDDFDGWVVGAPAYNWTNLLTAHAWNQQAVAADRASALTPEALQTLSQAVIARCDARDGVVDGIISTPQRCSPRPRDLVCQADETANCLTPSQAEAAEAIYAGAVTPETGRIYPGWPAGHEAEPGNWPAWITGPDAAQLAFSTNFFAYMVYDNPSLSVSSINIADAFQAAEARVGPILNSTDTDTDTDLGRIRAGGKKIIHYHGWADAAISTRGSIDYYRNVATRLGRANQDFYRLFLLPGMGHCTGGPGPNNIGQLSAPAGSLADPEHNVLGALQRWVEDGVAPDSIIATKYASDDPAQTVLRTRPICPYPQEAEYKGDGSTDDAANFICVRR</sequence>
<dbReference type="InterPro" id="IPR011118">
    <property type="entry name" value="Tannase/feruloyl_esterase"/>
</dbReference>
<evidence type="ECO:0000256" key="1">
    <source>
        <dbReference type="ARBA" id="ARBA00006249"/>
    </source>
</evidence>
<dbReference type="PANTHER" id="PTHR33938">
    <property type="entry name" value="FERULOYL ESTERASE B-RELATED"/>
    <property type="match status" value="1"/>
</dbReference>
<evidence type="ECO:0000256" key="2">
    <source>
        <dbReference type="ARBA" id="ARBA00022487"/>
    </source>
</evidence>
<gene>
    <name evidence="8" type="ORF">Q7A36_30445</name>
</gene>
<dbReference type="EMBL" id="JAUTWS010000055">
    <property type="protein sequence ID" value="MDO9712694.1"/>
    <property type="molecule type" value="Genomic_DNA"/>
</dbReference>
<dbReference type="SUPFAM" id="SSF53474">
    <property type="entry name" value="alpha/beta-Hydrolases"/>
    <property type="match status" value="1"/>
</dbReference>
<keyword evidence="5 8" id="KW-0378">Hydrolase</keyword>
<dbReference type="RefSeq" id="WP_305107551.1">
    <property type="nucleotide sequence ID" value="NZ_JAUTWS010000055.1"/>
</dbReference>
<keyword evidence="6" id="KW-0106">Calcium</keyword>
<evidence type="ECO:0000256" key="3">
    <source>
        <dbReference type="ARBA" id="ARBA00022723"/>
    </source>
</evidence>
<keyword evidence="2" id="KW-0719">Serine esterase</keyword>
<keyword evidence="9" id="KW-1185">Reference proteome</keyword>
<keyword evidence="3" id="KW-0479">Metal-binding</keyword>
<evidence type="ECO:0000256" key="4">
    <source>
        <dbReference type="ARBA" id="ARBA00022729"/>
    </source>
</evidence>
<dbReference type="Gene3D" id="3.40.50.1820">
    <property type="entry name" value="alpha/beta hydrolase"/>
    <property type="match status" value="1"/>
</dbReference>
<dbReference type="InterPro" id="IPR029058">
    <property type="entry name" value="AB_hydrolase_fold"/>
</dbReference>